<sequence length="203" mass="22358">MNPLLSVWLKPKSTAEYVMENKTVRFSIILFILSSYSNILNALQESGFIEGWSSWLVAILIIIAGPIFGLIGFYIGSWLYTIVGKWMNGSGTLENMRKAIGVTAIPNLVLIPVSLIYIMIYGDLFFQRPEWNEFTSLPTGPSMILNLITLAIGIWNVVVVSKVIGVVHGFSSWRGLGVSLVIAVSLGILMVPIVFIITGFMLA</sequence>
<dbReference type="GO" id="GO:0016020">
    <property type="term" value="C:membrane"/>
    <property type="evidence" value="ECO:0007669"/>
    <property type="project" value="UniProtKB-SubCell"/>
</dbReference>
<evidence type="ECO:0000256" key="4">
    <source>
        <dbReference type="ARBA" id="ARBA00023136"/>
    </source>
</evidence>
<evidence type="ECO:0000259" key="6">
    <source>
        <dbReference type="Pfam" id="PF04893"/>
    </source>
</evidence>
<feature type="transmembrane region" description="Helical" evidence="5">
    <location>
        <begin position="24"/>
        <end position="43"/>
    </location>
</feature>
<evidence type="ECO:0000256" key="2">
    <source>
        <dbReference type="ARBA" id="ARBA00022692"/>
    </source>
</evidence>
<proteinExistence type="predicted"/>
<keyword evidence="8" id="KW-1185">Reference proteome</keyword>
<evidence type="ECO:0000256" key="5">
    <source>
        <dbReference type="SAM" id="Phobius"/>
    </source>
</evidence>
<accession>A0A0B5ARN2</accession>
<evidence type="ECO:0000313" key="8">
    <source>
        <dbReference type="Proteomes" id="UP000031449"/>
    </source>
</evidence>
<feature type="transmembrane region" description="Helical" evidence="5">
    <location>
        <begin position="55"/>
        <end position="80"/>
    </location>
</feature>
<dbReference type="Pfam" id="PF04893">
    <property type="entry name" value="Yip1"/>
    <property type="match status" value="1"/>
</dbReference>
<evidence type="ECO:0000256" key="3">
    <source>
        <dbReference type="ARBA" id="ARBA00022989"/>
    </source>
</evidence>
<protein>
    <recommendedName>
        <fullName evidence="6">Yip1 domain-containing protein</fullName>
    </recommendedName>
</protein>
<dbReference type="BioCyc" id="JESP1508404:G14D9-12695-MONOMER"/>
<dbReference type="AlphaFoldDB" id="A0A0B5ARN2"/>
<keyword evidence="4 5" id="KW-0472">Membrane</keyword>
<evidence type="ECO:0000256" key="1">
    <source>
        <dbReference type="ARBA" id="ARBA00004141"/>
    </source>
</evidence>
<comment type="subcellular location">
    <subcellularLocation>
        <location evidence="1">Membrane</location>
        <topology evidence="1">Multi-pass membrane protein</topology>
    </subcellularLocation>
</comment>
<dbReference type="KEGG" id="jeo:JMA_34140"/>
<dbReference type="OrthoDB" id="2987623at2"/>
<dbReference type="HOGENOM" id="CLU_109313_0_0_9"/>
<gene>
    <name evidence="7" type="ORF">JMA_34140</name>
</gene>
<feature type="domain" description="Yip1" evidence="6">
    <location>
        <begin position="6"/>
        <end position="190"/>
    </location>
</feature>
<organism evidence="7 8">
    <name type="scientific">Jeotgalibacillus malaysiensis</name>
    <dbReference type="NCBI Taxonomy" id="1508404"/>
    <lineage>
        <taxon>Bacteria</taxon>
        <taxon>Bacillati</taxon>
        <taxon>Bacillota</taxon>
        <taxon>Bacilli</taxon>
        <taxon>Bacillales</taxon>
        <taxon>Caryophanaceae</taxon>
        <taxon>Jeotgalibacillus</taxon>
    </lineage>
</organism>
<evidence type="ECO:0000313" key="7">
    <source>
        <dbReference type="EMBL" id="AJD92731.1"/>
    </source>
</evidence>
<keyword evidence="3 5" id="KW-1133">Transmembrane helix</keyword>
<name>A0A0B5ARN2_9BACL</name>
<keyword evidence="2 5" id="KW-0812">Transmembrane</keyword>
<dbReference type="InterPro" id="IPR006977">
    <property type="entry name" value="Yip1_dom"/>
</dbReference>
<feature type="transmembrane region" description="Helical" evidence="5">
    <location>
        <begin position="176"/>
        <end position="202"/>
    </location>
</feature>
<feature type="transmembrane region" description="Helical" evidence="5">
    <location>
        <begin position="100"/>
        <end position="122"/>
    </location>
</feature>
<dbReference type="Proteomes" id="UP000031449">
    <property type="component" value="Chromosome"/>
</dbReference>
<feature type="transmembrane region" description="Helical" evidence="5">
    <location>
        <begin position="143"/>
        <end position="164"/>
    </location>
</feature>
<reference evidence="7 8" key="1">
    <citation type="submission" date="2014-08" db="EMBL/GenBank/DDBJ databases">
        <title>Complete genome of a marine bacteria Jeotgalibacillus malaysiensis.</title>
        <authorList>
            <person name="Yaakop A.S."/>
            <person name="Chan K.-G."/>
            <person name="Goh K.M."/>
        </authorList>
    </citation>
    <scope>NUCLEOTIDE SEQUENCE [LARGE SCALE GENOMIC DNA]</scope>
    <source>
        <strain evidence="7 8">D5</strain>
    </source>
</reference>
<dbReference type="EMBL" id="CP009416">
    <property type="protein sequence ID" value="AJD92731.1"/>
    <property type="molecule type" value="Genomic_DNA"/>
</dbReference>